<name>A0ABP6H9D9_9ACTN</name>
<dbReference type="InterPro" id="IPR022506">
    <property type="entry name" value="Metallophosphoesterase_PPA1498"/>
</dbReference>
<dbReference type="Proteomes" id="UP001501842">
    <property type="component" value="Unassembled WGS sequence"/>
</dbReference>
<dbReference type="PROSITE" id="PS51318">
    <property type="entry name" value="TAT"/>
    <property type="match status" value="1"/>
</dbReference>
<dbReference type="Gene3D" id="3.60.21.10">
    <property type="match status" value="1"/>
</dbReference>
<evidence type="ECO:0000313" key="2">
    <source>
        <dbReference type="Proteomes" id="UP001501842"/>
    </source>
</evidence>
<protein>
    <submittedName>
        <fullName evidence="1">TIGR03767 family metallophosphoesterase</fullName>
    </submittedName>
</protein>
<evidence type="ECO:0000313" key="1">
    <source>
        <dbReference type="EMBL" id="GAA2737896.1"/>
    </source>
</evidence>
<proteinExistence type="predicted"/>
<dbReference type="PANTHER" id="PTHR43143">
    <property type="entry name" value="METALLOPHOSPHOESTERASE, CALCINEURIN SUPERFAMILY"/>
    <property type="match status" value="1"/>
</dbReference>
<accession>A0ABP6H9D9</accession>
<keyword evidence="2" id="KW-1185">Reference proteome</keyword>
<reference evidence="2" key="1">
    <citation type="journal article" date="2019" name="Int. J. Syst. Evol. Microbiol.">
        <title>The Global Catalogue of Microorganisms (GCM) 10K type strain sequencing project: providing services to taxonomists for standard genome sequencing and annotation.</title>
        <authorList>
            <consortium name="The Broad Institute Genomics Platform"/>
            <consortium name="The Broad Institute Genome Sequencing Center for Infectious Disease"/>
            <person name="Wu L."/>
            <person name="Ma J."/>
        </authorList>
    </citation>
    <scope>NUCLEOTIDE SEQUENCE [LARGE SCALE GENOMIC DNA]</scope>
    <source>
        <strain evidence="2">JCM 8201</strain>
    </source>
</reference>
<dbReference type="SUPFAM" id="SSF56300">
    <property type="entry name" value="Metallo-dependent phosphatases"/>
    <property type="match status" value="1"/>
</dbReference>
<gene>
    <name evidence="1" type="ORF">GCM10010439_69740</name>
</gene>
<dbReference type="InterPro" id="IPR051918">
    <property type="entry name" value="STPP_CPPED1"/>
</dbReference>
<dbReference type="PANTHER" id="PTHR43143:SF1">
    <property type="entry name" value="SERINE_THREONINE-PROTEIN PHOSPHATASE CPPED1"/>
    <property type="match status" value="1"/>
</dbReference>
<sequence length="578" mass="63027">MIHDTPHEATPHAFPRRRLLKGAAFGALASGLVAYPGRAATAAPALRGTVEGTTLARTLRPGRPGRGGYRKLVAGPGEPHLLRDDLGGAAAAGRVSRRRELLSFVHLTDVHIIDAQSPARVEYVDRLSDPGDLLSAFPVSGGYRPQELLTTQVAESMVRAVNRIERGPVLGAAPAFTINTGDAADNAQYNEVRWIIDLLDGKRIRPDSGDLRRYEGVMSWGDSRYWHPHGGDDLAKGRYGFPTIPGLLSAARRPFDATGLKTPWLAVYGNHEALVQGNLPLLPVFQALAVGNVKITAPVSDAERREVGDALRKGDDAAVRQMTESRSKVFREVTPDPDRRLLSRAEVVREHGTRHGYTAANLKNGTAHYAFDRGVVRGLVLDTCNAAGYSEGSLDSAQFAWLERELVRGSSRYVGEDGGIVRRKATDRLFVLFSHHTIETLTNGLGGGRVLGEEIEKLLLRFPNVVLWVNGHTHVNEVIPHRRKSGPKGGFWEVSTAAHIDWPQQSRILELADNRDGTLSVFATVIDSAAPVSHKGRLDDPDRLAALSRELSANDWQPHDGTGEPEDRNVELLLPAPF</sequence>
<dbReference type="InterPro" id="IPR006311">
    <property type="entry name" value="TAT_signal"/>
</dbReference>
<dbReference type="EMBL" id="BAAATZ010000037">
    <property type="protein sequence ID" value="GAA2737896.1"/>
    <property type="molecule type" value="Genomic_DNA"/>
</dbReference>
<dbReference type="RefSeq" id="WP_344457478.1">
    <property type="nucleotide sequence ID" value="NZ_BAAATZ010000037.1"/>
</dbReference>
<dbReference type="NCBIfam" id="TIGR03767">
    <property type="entry name" value="P_acnes_RR"/>
    <property type="match status" value="1"/>
</dbReference>
<dbReference type="InterPro" id="IPR029052">
    <property type="entry name" value="Metallo-depent_PP-like"/>
</dbReference>
<organism evidence="1 2">
    <name type="scientific">Actinocorallia aurantiaca</name>
    <dbReference type="NCBI Taxonomy" id="46204"/>
    <lineage>
        <taxon>Bacteria</taxon>
        <taxon>Bacillati</taxon>
        <taxon>Actinomycetota</taxon>
        <taxon>Actinomycetes</taxon>
        <taxon>Streptosporangiales</taxon>
        <taxon>Thermomonosporaceae</taxon>
        <taxon>Actinocorallia</taxon>
    </lineage>
</organism>
<comment type="caution">
    <text evidence="1">The sequence shown here is derived from an EMBL/GenBank/DDBJ whole genome shotgun (WGS) entry which is preliminary data.</text>
</comment>